<sequence>MFRISPMHLDECAVCTRNHLHDFEAARNGVKKRTKMDIFYNTNFTLLHNAAEEGDVSLLSDYLKHSILDINAETSDGDTAMLLAAKNWHERAVQLLIEYGADINCTDSDKWTILHYACLRGWIEIVQFFAEHKDFNINAKTCQGQTALMIAVEEGNEDVAEVLLKSGADVTCCDKNEWNLLHYASHFALYDVVHFILEKKLCPVNSRTSSRDTPLLLAADSKDGKIAELLEKFKDDINCCCNENYNLVPYATENHWAIVNLKNFDLNVRTSEGHTALYLACAVLHLSEFHRKQTCFEIIGHQDLKQHILKDKELCTQIVMNNFNHVHLPALYQTPLVSHLPPNIKGFQIDSNKGVAGDIKSCVDSEIKTKEFCNVMEIRPMVLQMMCVQSLIGYYSTLKQSVPFCSNNSLVKKSSLTSNSRDLNYMA</sequence>
<organism evidence="17 18">
    <name type="scientific">Oedothorax gibbosus</name>
    <dbReference type="NCBI Taxonomy" id="931172"/>
    <lineage>
        <taxon>Eukaryota</taxon>
        <taxon>Metazoa</taxon>
        <taxon>Ecdysozoa</taxon>
        <taxon>Arthropoda</taxon>
        <taxon>Chelicerata</taxon>
        <taxon>Arachnida</taxon>
        <taxon>Araneae</taxon>
        <taxon>Araneomorphae</taxon>
        <taxon>Entelegynae</taxon>
        <taxon>Araneoidea</taxon>
        <taxon>Linyphiidae</taxon>
        <taxon>Erigoninae</taxon>
        <taxon>Oedothorax</taxon>
    </lineage>
</organism>
<evidence type="ECO:0000256" key="3">
    <source>
        <dbReference type="ARBA" id="ARBA00022483"/>
    </source>
</evidence>
<keyword evidence="8" id="KW-0677">Repeat</keyword>
<comment type="similarity">
    <text evidence="13">Belongs to the cationic peptide 01 (latrotoxin) family. 03 (alpha-latrotoxin) subfamily.</text>
</comment>
<dbReference type="PROSITE" id="PS50088">
    <property type="entry name" value="ANK_REPEAT"/>
    <property type="match status" value="2"/>
</dbReference>
<dbReference type="GO" id="GO:0005576">
    <property type="term" value="C:extracellular region"/>
    <property type="evidence" value="ECO:0007669"/>
    <property type="project" value="UniProtKB-SubCell"/>
</dbReference>
<dbReference type="InterPro" id="IPR036770">
    <property type="entry name" value="Ankyrin_rpt-contain_sf"/>
</dbReference>
<evidence type="ECO:0000256" key="5">
    <source>
        <dbReference type="ARBA" id="ARBA00022537"/>
    </source>
</evidence>
<dbReference type="Gene3D" id="1.25.40.20">
    <property type="entry name" value="Ankyrin repeat-containing domain"/>
    <property type="match status" value="2"/>
</dbReference>
<dbReference type="SMART" id="SM00248">
    <property type="entry name" value="ANK"/>
    <property type="match status" value="7"/>
</dbReference>
<keyword evidence="6" id="KW-0800">Toxin</keyword>
<keyword evidence="10 16" id="KW-0040">ANK repeat</keyword>
<dbReference type="InterPro" id="IPR002110">
    <property type="entry name" value="Ankyrin_rpt"/>
</dbReference>
<evidence type="ECO:0000256" key="7">
    <source>
        <dbReference type="ARBA" id="ARBA00022699"/>
    </source>
</evidence>
<gene>
    <name evidence="17" type="ORF">JTE90_015273</name>
</gene>
<keyword evidence="9" id="KW-0638">Presynaptic neurotoxin</keyword>
<evidence type="ECO:0000256" key="2">
    <source>
        <dbReference type="ARBA" id="ARBA00004613"/>
    </source>
</evidence>
<comment type="subcellular location">
    <subcellularLocation>
        <location evidence="2">Secreted</location>
    </subcellularLocation>
    <subcellularLocation>
        <location evidence="1">Target cell membrane</location>
    </subcellularLocation>
</comment>
<dbReference type="Pfam" id="PF12796">
    <property type="entry name" value="Ank_2"/>
    <property type="match status" value="1"/>
</dbReference>
<dbReference type="PROSITE" id="PS50297">
    <property type="entry name" value="ANK_REP_REGION"/>
    <property type="match status" value="2"/>
</dbReference>
<evidence type="ECO:0000256" key="8">
    <source>
        <dbReference type="ARBA" id="ARBA00022737"/>
    </source>
</evidence>
<dbReference type="GO" id="GO:0006887">
    <property type="term" value="P:exocytosis"/>
    <property type="evidence" value="ECO:0007669"/>
    <property type="project" value="UniProtKB-KW"/>
</dbReference>
<dbReference type="GO" id="GO:0044231">
    <property type="term" value="C:host cell presynaptic membrane"/>
    <property type="evidence" value="ECO:0007669"/>
    <property type="project" value="UniProtKB-KW"/>
</dbReference>
<evidence type="ECO:0000256" key="15">
    <source>
        <dbReference type="ARBA" id="ARBA00049811"/>
    </source>
</evidence>
<dbReference type="SUPFAM" id="SSF48403">
    <property type="entry name" value="Ankyrin repeat"/>
    <property type="match status" value="1"/>
</dbReference>
<keyword evidence="3" id="KW-0268">Exocytosis</keyword>
<evidence type="ECO:0000256" key="14">
    <source>
        <dbReference type="ARBA" id="ARBA00049715"/>
    </source>
</evidence>
<evidence type="ECO:0000256" key="16">
    <source>
        <dbReference type="PROSITE-ProRule" id="PRU00023"/>
    </source>
</evidence>
<keyword evidence="4" id="KW-0964">Secreted</keyword>
<dbReference type="EMBL" id="JAFNEN010000504">
    <property type="protein sequence ID" value="KAG8181629.1"/>
    <property type="molecule type" value="Genomic_DNA"/>
</dbReference>
<keyword evidence="12" id="KW-1053">Target membrane</keyword>
<dbReference type="PANTHER" id="PTHR24198:SF165">
    <property type="entry name" value="ANKYRIN REPEAT-CONTAINING PROTEIN-RELATED"/>
    <property type="match status" value="1"/>
</dbReference>
<evidence type="ECO:0000313" key="17">
    <source>
        <dbReference type="EMBL" id="KAG8181629.1"/>
    </source>
</evidence>
<dbReference type="GO" id="GO:0044218">
    <property type="term" value="C:other organism cell membrane"/>
    <property type="evidence" value="ECO:0007669"/>
    <property type="project" value="UniProtKB-KW"/>
</dbReference>
<feature type="repeat" description="ANK" evidence="16">
    <location>
        <begin position="143"/>
        <end position="175"/>
    </location>
</feature>
<evidence type="ECO:0000256" key="9">
    <source>
        <dbReference type="ARBA" id="ARBA00023028"/>
    </source>
</evidence>
<keyword evidence="11" id="KW-0472">Membrane</keyword>
<protein>
    <recommendedName>
        <fullName evidence="15">Alpha-latrotoxin</fullName>
    </recommendedName>
</protein>
<evidence type="ECO:0000256" key="13">
    <source>
        <dbReference type="ARBA" id="ARBA00049657"/>
    </source>
</evidence>
<reference evidence="17 18" key="1">
    <citation type="journal article" date="2022" name="Nat. Ecol. Evol.">
        <title>A masculinizing supergene underlies an exaggerated male reproductive morph in a spider.</title>
        <authorList>
            <person name="Hendrickx F."/>
            <person name="De Corte Z."/>
            <person name="Sonet G."/>
            <person name="Van Belleghem S.M."/>
            <person name="Kostlbacher S."/>
            <person name="Vangestel C."/>
        </authorList>
    </citation>
    <scope>NUCLEOTIDE SEQUENCE [LARGE SCALE GENOMIC DNA]</scope>
    <source>
        <strain evidence="17">W744_W776</strain>
    </source>
</reference>
<comment type="subunit">
    <text evidence="14">Homotetramer in membranes.</text>
</comment>
<dbReference type="GO" id="GO:0090729">
    <property type="term" value="F:toxin activity"/>
    <property type="evidence" value="ECO:0007669"/>
    <property type="project" value="UniProtKB-KW"/>
</dbReference>
<keyword evidence="7" id="KW-0528">Neurotoxin</keyword>
<dbReference type="AlphaFoldDB" id="A0AAV6UD04"/>
<feature type="repeat" description="ANK" evidence="16">
    <location>
        <begin position="76"/>
        <end position="108"/>
    </location>
</feature>
<evidence type="ECO:0000256" key="11">
    <source>
        <dbReference type="ARBA" id="ARBA00023136"/>
    </source>
</evidence>
<evidence type="ECO:0000256" key="10">
    <source>
        <dbReference type="ARBA" id="ARBA00023043"/>
    </source>
</evidence>
<proteinExistence type="inferred from homology"/>
<evidence type="ECO:0000256" key="1">
    <source>
        <dbReference type="ARBA" id="ARBA00004175"/>
    </source>
</evidence>
<keyword evidence="5" id="KW-1052">Target cell membrane</keyword>
<evidence type="ECO:0000256" key="4">
    <source>
        <dbReference type="ARBA" id="ARBA00022525"/>
    </source>
</evidence>
<comment type="caution">
    <text evidence="17">The sequence shown here is derived from an EMBL/GenBank/DDBJ whole genome shotgun (WGS) entry which is preliminary data.</text>
</comment>
<evidence type="ECO:0000256" key="6">
    <source>
        <dbReference type="ARBA" id="ARBA00022656"/>
    </source>
</evidence>
<evidence type="ECO:0000256" key="12">
    <source>
        <dbReference type="ARBA" id="ARBA00023298"/>
    </source>
</evidence>
<evidence type="ECO:0000313" key="18">
    <source>
        <dbReference type="Proteomes" id="UP000827092"/>
    </source>
</evidence>
<name>A0AAV6UD04_9ARAC</name>
<accession>A0AAV6UD04</accession>
<dbReference type="PANTHER" id="PTHR24198">
    <property type="entry name" value="ANKYRIN REPEAT AND PROTEIN KINASE DOMAIN-CONTAINING PROTEIN"/>
    <property type="match status" value="1"/>
</dbReference>
<dbReference type="Proteomes" id="UP000827092">
    <property type="component" value="Unassembled WGS sequence"/>
</dbReference>
<keyword evidence="18" id="KW-1185">Reference proteome</keyword>